<dbReference type="OMA" id="IQFNERS"/>
<dbReference type="Proteomes" id="UP000219338">
    <property type="component" value="Unassembled WGS sequence"/>
</dbReference>
<name>A0A284R9B9_ARMOS</name>
<dbReference type="STRING" id="47428.A0A284R9B9"/>
<gene>
    <name evidence="1" type="ORF">ARMOST_08681</name>
</gene>
<dbReference type="EMBL" id="FUEG01000006">
    <property type="protein sequence ID" value="SJL05315.1"/>
    <property type="molecule type" value="Genomic_DNA"/>
</dbReference>
<protein>
    <submittedName>
        <fullName evidence="1">Uncharacterized protein</fullName>
    </submittedName>
</protein>
<organism evidence="1 2">
    <name type="scientific">Armillaria ostoyae</name>
    <name type="common">Armillaria root rot fungus</name>
    <dbReference type="NCBI Taxonomy" id="47428"/>
    <lineage>
        <taxon>Eukaryota</taxon>
        <taxon>Fungi</taxon>
        <taxon>Dikarya</taxon>
        <taxon>Basidiomycota</taxon>
        <taxon>Agaricomycotina</taxon>
        <taxon>Agaricomycetes</taxon>
        <taxon>Agaricomycetidae</taxon>
        <taxon>Agaricales</taxon>
        <taxon>Marasmiineae</taxon>
        <taxon>Physalacriaceae</taxon>
        <taxon>Armillaria</taxon>
    </lineage>
</organism>
<proteinExistence type="predicted"/>
<dbReference type="OrthoDB" id="3235294at2759"/>
<sequence length="174" mass="20285">MVHLFSSKMIPTSNVTDLSLKYPDDESEKKVYLQARGPLSGSLHTPRHVWIFWDNGSSSTAASGSNILIHQIIQLERWGDRFYYVEPNIKQRIRDKAQESQTYELGTFTRDQREKMLELAADIQFNERSLHNGCRVWTRKLLGAMVNEGLLDRMDFVALIDLIPLPYEQPEYFY</sequence>
<accession>A0A284R9B9</accession>
<reference evidence="2" key="1">
    <citation type="journal article" date="2017" name="Nat. Ecol. Evol.">
        <title>Genome expansion and lineage-specific genetic innovations in the forest pathogenic fungi Armillaria.</title>
        <authorList>
            <person name="Sipos G."/>
            <person name="Prasanna A.N."/>
            <person name="Walter M.C."/>
            <person name="O'Connor E."/>
            <person name="Balint B."/>
            <person name="Krizsan K."/>
            <person name="Kiss B."/>
            <person name="Hess J."/>
            <person name="Varga T."/>
            <person name="Slot J."/>
            <person name="Riley R."/>
            <person name="Boka B."/>
            <person name="Rigling D."/>
            <person name="Barry K."/>
            <person name="Lee J."/>
            <person name="Mihaltcheva S."/>
            <person name="LaButti K."/>
            <person name="Lipzen A."/>
            <person name="Waldron R."/>
            <person name="Moloney N.M."/>
            <person name="Sperisen C."/>
            <person name="Kredics L."/>
            <person name="Vagvoelgyi C."/>
            <person name="Patrignani A."/>
            <person name="Fitzpatrick D."/>
            <person name="Nagy I."/>
            <person name="Doyle S."/>
            <person name="Anderson J.B."/>
            <person name="Grigoriev I.V."/>
            <person name="Gueldener U."/>
            <person name="Muensterkoetter M."/>
            <person name="Nagy L.G."/>
        </authorList>
    </citation>
    <scope>NUCLEOTIDE SEQUENCE [LARGE SCALE GENOMIC DNA]</scope>
    <source>
        <strain evidence="2">C18/9</strain>
    </source>
</reference>
<dbReference type="AlphaFoldDB" id="A0A284R9B9"/>
<keyword evidence="2" id="KW-1185">Reference proteome</keyword>
<evidence type="ECO:0000313" key="1">
    <source>
        <dbReference type="EMBL" id="SJL05315.1"/>
    </source>
</evidence>
<evidence type="ECO:0000313" key="2">
    <source>
        <dbReference type="Proteomes" id="UP000219338"/>
    </source>
</evidence>